<feature type="transmembrane region" description="Helical" evidence="14">
    <location>
        <begin position="107"/>
        <end position="129"/>
    </location>
</feature>
<dbReference type="GO" id="GO:0030148">
    <property type="term" value="P:sphingolipid biosynthetic process"/>
    <property type="evidence" value="ECO:0007669"/>
    <property type="project" value="TreeGrafter"/>
</dbReference>
<keyword evidence="9 14" id="KW-0443">Lipid metabolism</keyword>
<feature type="transmembrane region" description="Helical" evidence="14">
    <location>
        <begin position="267"/>
        <end position="288"/>
    </location>
</feature>
<keyword evidence="10 14" id="KW-0472">Membrane</keyword>
<accession>A0A8H8UB23</accession>
<evidence type="ECO:0000256" key="5">
    <source>
        <dbReference type="ARBA" id="ARBA00022516"/>
    </source>
</evidence>
<evidence type="ECO:0000256" key="12">
    <source>
        <dbReference type="ARBA" id="ARBA00023239"/>
    </source>
</evidence>
<dbReference type="GO" id="GO:0102158">
    <property type="term" value="F:very-long-chain (3R)-3-hydroxyacyl-CoA dehydratase activity"/>
    <property type="evidence" value="ECO:0007669"/>
    <property type="project" value="UniProtKB-EC"/>
</dbReference>
<evidence type="ECO:0000256" key="7">
    <source>
        <dbReference type="ARBA" id="ARBA00022832"/>
    </source>
</evidence>
<comment type="function">
    <text evidence="14">Catalyzes the third of the four reactions of the long-chain fatty acids elongation cycle. This endoplasmic reticulum-bound enzymatic process, allows the addition of two carbons to the chain of long- and very long-chain fatty acids/VLCFAs per cycle. This enzyme catalyzes the dehydration of the 3-hydroxyacyl-CoA intermediate into trans-2,3-enoyl-CoA, within each cycle of fatty acid elongation. Thereby, it participates to the production of VLCFAs of different chain lengths that are involved in multiple biological processes as precursors of membrane lipids and lipid mediators.</text>
</comment>
<comment type="catalytic activity">
    <reaction evidence="13 14">
        <text>a very-long-chain (3R)-3-hydroxyacyl-CoA = a very-long-chain (2E)-enoyl-CoA + H2O</text>
        <dbReference type="Rhea" id="RHEA:45812"/>
        <dbReference type="ChEBI" id="CHEBI:15377"/>
        <dbReference type="ChEBI" id="CHEBI:83728"/>
        <dbReference type="ChEBI" id="CHEBI:85440"/>
        <dbReference type="EC" id="4.2.1.134"/>
    </reaction>
</comment>
<keyword evidence="11 14" id="KW-0275">Fatty acid biosynthesis</keyword>
<evidence type="ECO:0000313" key="16">
    <source>
        <dbReference type="EMBL" id="TVY37746.1"/>
    </source>
</evidence>
<evidence type="ECO:0000256" key="2">
    <source>
        <dbReference type="ARBA" id="ARBA00005194"/>
    </source>
</evidence>
<dbReference type="PANTHER" id="PTHR11035">
    <property type="entry name" value="VERY-LONG-CHAIN (3R)-3-HYDROXYACYL-COA DEHYDRATASE"/>
    <property type="match status" value="1"/>
</dbReference>
<dbReference type="GO" id="GO:0030497">
    <property type="term" value="P:fatty acid elongation"/>
    <property type="evidence" value="ECO:0007669"/>
    <property type="project" value="TreeGrafter"/>
</dbReference>
<comment type="caution">
    <text evidence="16">The sequence shown here is derived from an EMBL/GenBank/DDBJ whole genome shotgun (WGS) entry which is preliminary data.</text>
</comment>
<dbReference type="GO" id="GO:0005789">
    <property type="term" value="C:endoplasmic reticulum membrane"/>
    <property type="evidence" value="ECO:0007669"/>
    <property type="project" value="UniProtKB-SubCell"/>
</dbReference>
<dbReference type="AlphaFoldDB" id="A0A8H8UB23"/>
<evidence type="ECO:0000256" key="13">
    <source>
        <dbReference type="ARBA" id="ARBA00036671"/>
    </source>
</evidence>
<feature type="transmembrane region" description="Helical" evidence="14">
    <location>
        <begin position="237"/>
        <end position="255"/>
    </location>
</feature>
<dbReference type="EC" id="4.2.1.134" evidence="4 14"/>
<comment type="subcellular location">
    <subcellularLocation>
        <location evidence="14">Endoplasmic reticulum membrane</location>
        <topology evidence="14">Multi-pass membrane protein</topology>
    </subcellularLocation>
    <subcellularLocation>
        <location evidence="1">Membrane</location>
        <topology evidence="1">Multi-pass membrane protein</topology>
    </subcellularLocation>
</comment>
<dbReference type="Pfam" id="PF04387">
    <property type="entry name" value="PTPLA"/>
    <property type="match status" value="1"/>
</dbReference>
<comment type="similarity">
    <text evidence="3 14">Belongs to the very long-chain fatty acids dehydratase HACD family.</text>
</comment>
<keyword evidence="17" id="KW-1185">Reference proteome</keyword>
<evidence type="ECO:0000256" key="1">
    <source>
        <dbReference type="ARBA" id="ARBA00004141"/>
    </source>
</evidence>
<evidence type="ECO:0000256" key="15">
    <source>
        <dbReference type="SAM" id="MobiDB-lite"/>
    </source>
</evidence>
<name>A0A8H8UB23_9HELO</name>
<comment type="caution">
    <text evidence="14">Lacks conserved residue(s) required for the propagation of feature annotation.</text>
</comment>
<dbReference type="PANTHER" id="PTHR11035:SF3">
    <property type="entry name" value="VERY-LONG-CHAIN (3R)-3-HYDROXYACYL-COA DEHYDRATASE"/>
    <property type="match status" value="1"/>
</dbReference>
<keyword evidence="8 14" id="KW-1133">Transmembrane helix</keyword>
<evidence type="ECO:0000256" key="14">
    <source>
        <dbReference type="RuleBase" id="RU363109"/>
    </source>
</evidence>
<evidence type="ECO:0000256" key="11">
    <source>
        <dbReference type="ARBA" id="ARBA00023160"/>
    </source>
</evidence>
<comment type="pathway">
    <text evidence="2 14">Lipid metabolism; fatty acid biosynthesis.</text>
</comment>
<keyword evidence="6 14" id="KW-0812">Transmembrane</keyword>
<dbReference type="UniPathway" id="UPA00094"/>
<evidence type="ECO:0000256" key="8">
    <source>
        <dbReference type="ARBA" id="ARBA00022989"/>
    </source>
</evidence>
<dbReference type="InterPro" id="IPR007482">
    <property type="entry name" value="Tyr_Pase-like_PTPLA"/>
</dbReference>
<dbReference type="GO" id="GO:0042761">
    <property type="term" value="P:very long-chain fatty acid biosynthetic process"/>
    <property type="evidence" value="ECO:0007669"/>
    <property type="project" value="TreeGrafter"/>
</dbReference>
<keyword evidence="14" id="KW-0256">Endoplasmic reticulum</keyword>
<dbReference type="Proteomes" id="UP000443090">
    <property type="component" value="Unassembled WGS sequence"/>
</dbReference>
<keyword evidence="12 14" id="KW-0456">Lyase</keyword>
<keyword evidence="5 14" id="KW-0444">Lipid biosynthesis</keyword>
<evidence type="ECO:0000256" key="9">
    <source>
        <dbReference type="ARBA" id="ARBA00023098"/>
    </source>
</evidence>
<protein>
    <recommendedName>
        <fullName evidence="4 14">Very-long-chain (3R)-3-hydroxyacyl-CoA dehydratase</fullName>
        <ecNumber evidence="4 14">4.2.1.134</ecNumber>
    </recommendedName>
</protein>
<evidence type="ECO:0000256" key="6">
    <source>
        <dbReference type="ARBA" id="ARBA00022692"/>
    </source>
</evidence>
<evidence type="ECO:0000256" key="4">
    <source>
        <dbReference type="ARBA" id="ARBA00013122"/>
    </source>
</evidence>
<feature type="region of interest" description="Disordered" evidence="15">
    <location>
        <begin position="1"/>
        <end position="20"/>
    </location>
</feature>
<organism evidence="16 17">
    <name type="scientific">Lachnellula occidentalis</name>
    <dbReference type="NCBI Taxonomy" id="215460"/>
    <lineage>
        <taxon>Eukaryota</taxon>
        <taxon>Fungi</taxon>
        <taxon>Dikarya</taxon>
        <taxon>Ascomycota</taxon>
        <taxon>Pezizomycotina</taxon>
        <taxon>Leotiomycetes</taxon>
        <taxon>Helotiales</taxon>
        <taxon>Lachnaceae</taxon>
        <taxon>Lachnellula</taxon>
    </lineage>
</organism>
<reference evidence="16 17" key="1">
    <citation type="submission" date="2018-05" db="EMBL/GenBank/DDBJ databases">
        <title>Genome sequencing and assembly of the regulated plant pathogen Lachnellula willkommii and related sister species for the development of diagnostic species identification markers.</title>
        <authorList>
            <person name="Giroux E."/>
            <person name="Bilodeau G."/>
        </authorList>
    </citation>
    <scope>NUCLEOTIDE SEQUENCE [LARGE SCALE GENOMIC DNA]</scope>
    <source>
        <strain evidence="16 17">CBS 160.35</strain>
    </source>
</reference>
<proteinExistence type="inferred from homology"/>
<evidence type="ECO:0000256" key="10">
    <source>
        <dbReference type="ARBA" id="ARBA00023136"/>
    </source>
</evidence>
<keyword evidence="7 14" id="KW-0276">Fatty acid metabolism</keyword>
<evidence type="ECO:0000313" key="17">
    <source>
        <dbReference type="Proteomes" id="UP000443090"/>
    </source>
</evidence>
<sequence length="304" mass="34302">MFSANLPPRPKCKKSWRQAQPQQKLNTKLQALSYLLSLLGFFSFSSCSSSSSNIPHSSPSRAPQNVDLRTRRSAPTLPALPPLPNSQRLQNPRPKSPAVRSPKKQYLILYNFISALSWLVVLGRVVLLVPMLGFGRVYPGVGYYAKWTQTVALLEVVHAATGIVRAPISTTAMQVASRILLVWGIVNPFPELAKSAGYSSMLLAWSVTEVIRYSFFTFNLSGYSPAFISWLRYNMFFVLYPLGISSECWLIYKAIAPARELRQEYAWVLQAILMVYVPGSYILFTHMMTQRRKVMRGKQAQKTL</sequence>
<dbReference type="OrthoDB" id="46988at2759"/>
<evidence type="ECO:0000256" key="3">
    <source>
        <dbReference type="ARBA" id="ARBA00007811"/>
    </source>
</evidence>
<gene>
    <name evidence="16" type="ORF">LOCC1_G006301</name>
</gene>
<feature type="region of interest" description="Disordered" evidence="15">
    <location>
        <begin position="74"/>
        <end position="99"/>
    </location>
</feature>
<dbReference type="EMBL" id="QGMI01000678">
    <property type="protein sequence ID" value="TVY37746.1"/>
    <property type="molecule type" value="Genomic_DNA"/>
</dbReference>